<dbReference type="PANTHER" id="PTHR14491">
    <property type="entry name" value="SOSONDOWAH, ISOFORM G"/>
    <property type="match status" value="1"/>
</dbReference>
<feature type="region of interest" description="Disordered" evidence="10">
    <location>
        <begin position="330"/>
        <end position="350"/>
    </location>
</feature>
<gene>
    <name evidence="11" type="ORF">HPB48_021450</name>
</gene>
<dbReference type="InterPro" id="IPR002110">
    <property type="entry name" value="Ankyrin_rpt"/>
</dbReference>
<accession>A0A9J6GP00</accession>
<evidence type="ECO:0000256" key="10">
    <source>
        <dbReference type="SAM" id="MobiDB-lite"/>
    </source>
</evidence>
<evidence type="ECO:0000313" key="11">
    <source>
        <dbReference type="EMBL" id="KAH9376295.1"/>
    </source>
</evidence>
<dbReference type="VEuPathDB" id="VectorBase:HLOH_060744"/>
<dbReference type="OrthoDB" id="6506953at2759"/>
<evidence type="ECO:0000256" key="2">
    <source>
        <dbReference type="ARBA" id="ARBA00022483"/>
    </source>
</evidence>
<reference evidence="11 12" key="1">
    <citation type="journal article" date="2020" name="Cell">
        <title>Large-Scale Comparative Analyses of Tick Genomes Elucidate Their Genetic Diversity and Vector Capacities.</title>
        <authorList>
            <consortium name="Tick Genome and Microbiome Consortium (TIGMIC)"/>
            <person name="Jia N."/>
            <person name="Wang J."/>
            <person name="Shi W."/>
            <person name="Du L."/>
            <person name="Sun Y."/>
            <person name="Zhan W."/>
            <person name="Jiang J.F."/>
            <person name="Wang Q."/>
            <person name="Zhang B."/>
            <person name="Ji P."/>
            <person name="Bell-Sakyi L."/>
            <person name="Cui X.M."/>
            <person name="Yuan T.T."/>
            <person name="Jiang B.G."/>
            <person name="Yang W.F."/>
            <person name="Lam T.T."/>
            <person name="Chang Q.C."/>
            <person name="Ding S.J."/>
            <person name="Wang X.J."/>
            <person name="Zhu J.G."/>
            <person name="Ruan X.D."/>
            <person name="Zhao L."/>
            <person name="Wei J.T."/>
            <person name="Ye R.Z."/>
            <person name="Que T.C."/>
            <person name="Du C.H."/>
            <person name="Zhou Y.H."/>
            <person name="Cheng J.X."/>
            <person name="Dai P.F."/>
            <person name="Guo W.B."/>
            <person name="Han X.H."/>
            <person name="Huang E.J."/>
            <person name="Li L.F."/>
            <person name="Wei W."/>
            <person name="Gao Y.C."/>
            <person name="Liu J.Z."/>
            <person name="Shao H.Z."/>
            <person name="Wang X."/>
            <person name="Wang C.C."/>
            <person name="Yang T.C."/>
            <person name="Huo Q.B."/>
            <person name="Li W."/>
            <person name="Chen H.Y."/>
            <person name="Chen S.E."/>
            <person name="Zhou L.G."/>
            <person name="Ni X.B."/>
            <person name="Tian J.H."/>
            <person name="Sheng Y."/>
            <person name="Liu T."/>
            <person name="Pan Y.S."/>
            <person name="Xia L.Y."/>
            <person name="Li J."/>
            <person name="Zhao F."/>
            <person name="Cao W.C."/>
        </authorList>
    </citation>
    <scope>NUCLEOTIDE SEQUENCE [LARGE SCALE GENOMIC DNA]</scope>
    <source>
        <strain evidence="11">HaeL-2018</strain>
    </source>
</reference>
<evidence type="ECO:0000256" key="1">
    <source>
        <dbReference type="ARBA" id="ARBA00004175"/>
    </source>
</evidence>
<name>A0A9J6GP00_HAELO</name>
<keyword evidence="5" id="KW-0638">Presynaptic neurotoxin</keyword>
<evidence type="ECO:0000256" key="4">
    <source>
        <dbReference type="ARBA" id="ARBA00022737"/>
    </source>
</evidence>
<dbReference type="GO" id="GO:0006887">
    <property type="term" value="P:exocytosis"/>
    <property type="evidence" value="ECO:0007669"/>
    <property type="project" value="UniProtKB-KW"/>
</dbReference>
<keyword evidence="4" id="KW-0677">Repeat</keyword>
<dbReference type="PRINTS" id="PR01415">
    <property type="entry name" value="ANKYRIN"/>
</dbReference>
<evidence type="ECO:0000256" key="5">
    <source>
        <dbReference type="ARBA" id="ARBA00023028"/>
    </source>
</evidence>
<evidence type="ECO:0000256" key="3">
    <source>
        <dbReference type="ARBA" id="ARBA00022537"/>
    </source>
</evidence>
<feature type="repeat" description="ANK" evidence="9">
    <location>
        <begin position="183"/>
        <end position="215"/>
    </location>
</feature>
<evidence type="ECO:0000313" key="12">
    <source>
        <dbReference type="Proteomes" id="UP000821853"/>
    </source>
</evidence>
<protein>
    <submittedName>
        <fullName evidence="11">Uncharacterized protein</fullName>
    </submittedName>
</protein>
<organism evidence="11 12">
    <name type="scientific">Haemaphysalis longicornis</name>
    <name type="common">Bush tick</name>
    <dbReference type="NCBI Taxonomy" id="44386"/>
    <lineage>
        <taxon>Eukaryota</taxon>
        <taxon>Metazoa</taxon>
        <taxon>Ecdysozoa</taxon>
        <taxon>Arthropoda</taxon>
        <taxon>Chelicerata</taxon>
        <taxon>Arachnida</taxon>
        <taxon>Acari</taxon>
        <taxon>Parasitiformes</taxon>
        <taxon>Ixodida</taxon>
        <taxon>Ixodoidea</taxon>
        <taxon>Ixodidae</taxon>
        <taxon>Haemaphysalinae</taxon>
        <taxon>Haemaphysalis</taxon>
    </lineage>
</organism>
<dbReference type="Gene3D" id="1.25.40.20">
    <property type="entry name" value="Ankyrin repeat-containing domain"/>
    <property type="match status" value="1"/>
</dbReference>
<dbReference type="Proteomes" id="UP000821853">
    <property type="component" value="Unassembled WGS sequence"/>
</dbReference>
<proteinExistence type="inferred from homology"/>
<dbReference type="PROSITE" id="PS50088">
    <property type="entry name" value="ANK_REPEAT"/>
    <property type="match status" value="1"/>
</dbReference>
<dbReference type="AlphaFoldDB" id="A0A9J6GP00"/>
<keyword evidence="6 9" id="KW-0040">ANK repeat</keyword>
<keyword evidence="5" id="KW-0528">Neurotoxin</keyword>
<sequence length="350" mass="37979">MTPYHHLRAHRHRNRQQHERTKMEETSTQLSADEALEESVPSKGEECSEMSATASTSKETRPVANAISESFPSRERFSSLSSTLKTSISTRLGEGNVVHGGSGDGTKCVAKLDPRSRAWLLSSAEADYDALVKLLDEDPDLYRLKDFHWGYTALHWAAKFGRTEIVDLIAGKYGLNPNVRSHGGYTPLHLAHMFEQREVAEHLCAYGADINIRDHSGRKPTHYKKGGIPLPIREPVDSSTTSTPKASASSGCHKDFGSRVIGSVRSKVKSTAAAVASPFSGHKVKPWSSADGISESDTSSMGPPKGVPKKAKSKIPFLNFGSLNSLRSKLSLTSSKSDSDSGSTYSASSY</sequence>
<keyword evidence="2" id="KW-0268">Exocytosis</keyword>
<evidence type="ECO:0000256" key="7">
    <source>
        <dbReference type="ARBA" id="ARBA00023298"/>
    </source>
</evidence>
<feature type="region of interest" description="Disordered" evidence="10">
    <location>
        <begin position="281"/>
        <end position="313"/>
    </location>
</feature>
<dbReference type="PANTHER" id="PTHR14491:SF7">
    <property type="entry name" value="SOSONDOWAH, ISOFORM G"/>
    <property type="match status" value="1"/>
</dbReference>
<keyword evidence="3" id="KW-1052">Target cell membrane</keyword>
<feature type="compositionally biased region" description="Basic residues" evidence="10">
    <location>
        <begin position="1"/>
        <end position="15"/>
    </location>
</feature>
<keyword evidence="5" id="KW-0800">Toxin</keyword>
<feature type="compositionally biased region" description="Low complexity" evidence="10">
    <location>
        <begin position="238"/>
        <end position="250"/>
    </location>
</feature>
<feature type="region of interest" description="Disordered" evidence="10">
    <location>
        <begin position="1"/>
        <end position="63"/>
    </location>
</feature>
<evidence type="ECO:0000256" key="6">
    <source>
        <dbReference type="ARBA" id="ARBA00023043"/>
    </source>
</evidence>
<evidence type="ECO:0000256" key="8">
    <source>
        <dbReference type="ARBA" id="ARBA00038122"/>
    </source>
</evidence>
<dbReference type="GO" id="GO:0044218">
    <property type="term" value="C:other organism cell membrane"/>
    <property type="evidence" value="ECO:0007669"/>
    <property type="project" value="UniProtKB-KW"/>
</dbReference>
<evidence type="ECO:0000256" key="9">
    <source>
        <dbReference type="PROSITE-ProRule" id="PRU00023"/>
    </source>
</evidence>
<comment type="similarity">
    <text evidence="8">Belongs to the SOWAH family.</text>
</comment>
<dbReference type="SUPFAM" id="SSF48403">
    <property type="entry name" value="Ankyrin repeat"/>
    <property type="match status" value="1"/>
</dbReference>
<feature type="region of interest" description="Disordered" evidence="10">
    <location>
        <begin position="217"/>
        <end position="252"/>
    </location>
</feature>
<dbReference type="GO" id="GO:0044231">
    <property type="term" value="C:host cell presynaptic membrane"/>
    <property type="evidence" value="ECO:0007669"/>
    <property type="project" value="UniProtKB-KW"/>
</dbReference>
<dbReference type="PROSITE" id="PS50297">
    <property type="entry name" value="ANK_REP_REGION"/>
    <property type="match status" value="1"/>
</dbReference>
<feature type="compositionally biased region" description="Basic and acidic residues" evidence="10">
    <location>
        <begin position="16"/>
        <end position="25"/>
    </location>
</feature>
<comment type="caution">
    <text evidence="11">The sequence shown here is derived from an EMBL/GenBank/DDBJ whole genome shotgun (WGS) entry which is preliminary data.</text>
</comment>
<dbReference type="EMBL" id="JABSTR010000008">
    <property type="protein sequence ID" value="KAH9376295.1"/>
    <property type="molecule type" value="Genomic_DNA"/>
</dbReference>
<keyword evidence="7" id="KW-1053">Target membrane</keyword>
<keyword evidence="7" id="KW-0472">Membrane</keyword>
<dbReference type="Pfam" id="PF12796">
    <property type="entry name" value="Ank_2"/>
    <property type="match status" value="1"/>
</dbReference>
<keyword evidence="12" id="KW-1185">Reference proteome</keyword>
<dbReference type="InterPro" id="IPR036770">
    <property type="entry name" value="Ankyrin_rpt-contain_sf"/>
</dbReference>
<dbReference type="SMART" id="SM00248">
    <property type="entry name" value="ANK"/>
    <property type="match status" value="2"/>
</dbReference>
<comment type="subcellular location">
    <subcellularLocation>
        <location evidence="1">Target cell membrane</location>
    </subcellularLocation>
</comment>